<protein>
    <submittedName>
        <fullName evidence="2">Uncharacterized protein</fullName>
    </submittedName>
</protein>
<evidence type="ECO:0000313" key="2">
    <source>
        <dbReference type="EMBL" id="PPB81442.1"/>
    </source>
</evidence>
<evidence type="ECO:0000313" key="3">
    <source>
        <dbReference type="Proteomes" id="UP000243096"/>
    </source>
</evidence>
<comment type="caution">
    <text evidence="2">The sequence shown here is derived from an EMBL/GenBank/DDBJ whole genome shotgun (WGS) entry which is preliminary data.</text>
</comment>
<feature type="region of interest" description="Disordered" evidence="1">
    <location>
        <begin position="166"/>
        <end position="190"/>
    </location>
</feature>
<dbReference type="AlphaFoldDB" id="A0A2P5K723"/>
<feature type="region of interest" description="Disordered" evidence="1">
    <location>
        <begin position="87"/>
        <end position="112"/>
    </location>
</feature>
<sequence length="215" mass="23598">MDVSRAFYDITRHFSAHVQRNAGHSRLRSMPASPFLLYRFVSTASLPSHVRSIFRVRAALCARPRAEQAPCITSAFVKMASSAVALSGRHGPSHRADQARRGHRLSQAARHTPVAPPRTLRALAHVVERDNAVARAMLRPADHHAGASLLSNAGTLAPAVSAPRLWRTGTDRGRPRAPRYRAMPRAPSNARYRHARLRTDRSLVGRRRPAAAGVA</sequence>
<organism evidence="2 3">
    <name type="scientific">Mycetohabitans endofungorum</name>
    <dbReference type="NCBI Taxonomy" id="417203"/>
    <lineage>
        <taxon>Bacteria</taxon>
        <taxon>Pseudomonadati</taxon>
        <taxon>Pseudomonadota</taxon>
        <taxon>Betaproteobacteria</taxon>
        <taxon>Burkholderiales</taxon>
        <taxon>Burkholderiaceae</taxon>
        <taxon>Mycetohabitans</taxon>
    </lineage>
</organism>
<gene>
    <name evidence="2" type="ORF">B0O95_11915</name>
</gene>
<proteinExistence type="predicted"/>
<dbReference type="EMBL" id="PRDW01000019">
    <property type="protein sequence ID" value="PPB81442.1"/>
    <property type="molecule type" value="Genomic_DNA"/>
</dbReference>
<dbReference type="Proteomes" id="UP000243096">
    <property type="component" value="Unassembled WGS sequence"/>
</dbReference>
<accession>A0A2P5K723</accession>
<keyword evidence="3" id="KW-1185">Reference proteome</keyword>
<evidence type="ECO:0000256" key="1">
    <source>
        <dbReference type="SAM" id="MobiDB-lite"/>
    </source>
</evidence>
<reference evidence="2 3" key="1">
    <citation type="submission" date="2018-01" db="EMBL/GenBank/DDBJ databases">
        <title>Genomic Encyclopedia of Type Strains, Phase III (KMG-III): the genomes of soil and plant-associated and newly described type strains.</title>
        <authorList>
            <person name="Whitman W."/>
        </authorList>
    </citation>
    <scope>NUCLEOTIDE SEQUENCE [LARGE SCALE GENOMIC DNA]</scope>
    <source>
        <strain evidence="2 3">HKI456</strain>
    </source>
</reference>
<name>A0A2P5K723_9BURK</name>